<evidence type="ECO:0000313" key="2">
    <source>
        <dbReference type="Proteomes" id="UP000274131"/>
    </source>
</evidence>
<dbReference type="OrthoDB" id="5788531at2759"/>
<reference evidence="3" key="1">
    <citation type="submission" date="2017-02" db="UniProtKB">
        <authorList>
            <consortium name="WormBaseParasite"/>
        </authorList>
    </citation>
    <scope>IDENTIFICATION</scope>
</reference>
<dbReference type="Proteomes" id="UP000274131">
    <property type="component" value="Unassembled WGS sequence"/>
</dbReference>
<sequence length="177" mass="20288">MDLLAASKCLQIVYLKLIIQLTFSSLFLPTYGVSDLSSIVSHDISIQLEELNVYGGENLTNPAANCSLTLHRNTCDSKPLSVEDKISWQTKLCIKWSCDIVQVYQREDDDEFAELSKEFDKCHCERFFKRASGRHFDAKVWLRYPTLPFMRSELSGDYCTRLQTVRTTQTLTGTVEN</sequence>
<dbReference type="AlphaFoldDB" id="A0A0N4VAB8"/>
<dbReference type="WBParaSite" id="EVEC_0000740601-mRNA-1">
    <property type="protein sequence ID" value="EVEC_0000740601-mRNA-1"/>
    <property type="gene ID" value="EVEC_0000740601"/>
</dbReference>
<accession>A0A0N4VAB8</accession>
<evidence type="ECO:0000313" key="1">
    <source>
        <dbReference type="EMBL" id="VDD92176.1"/>
    </source>
</evidence>
<reference evidence="1 2" key="2">
    <citation type="submission" date="2018-10" db="EMBL/GenBank/DDBJ databases">
        <authorList>
            <consortium name="Pathogen Informatics"/>
        </authorList>
    </citation>
    <scope>NUCLEOTIDE SEQUENCE [LARGE SCALE GENOMIC DNA]</scope>
</reference>
<keyword evidence="2" id="KW-1185">Reference proteome</keyword>
<gene>
    <name evidence="1" type="ORF">EVEC_LOCUS6927</name>
</gene>
<name>A0A0N4VAB8_ENTVE</name>
<protein>
    <submittedName>
        <fullName evidence="3">S-protein homolog</fullName>
    </submittedName>
</protein>
<proteinExistence type="predicted"/>
<evidence type="ECO:0000313" key="3">
    <source>
        <dbReference type="WBParaSite" id="EVEC_0000740601-mRNA-1"/>
    </source>
</evidence>
<dbReference type="STRING" id="51028.A0A0N4VAB8"/>
<dbReference type="EMBL" id="UXUI01008701">
    <property type="protein sequence ID" value="VDD92176.1"/>
    <property type="molecule type" value="Genomic_DNA"/>
</dbReference>
<organism evidence="3">
    <name type="scientific">Enterobius vermicularis</name>
    <name type="common">Human pinworm</name>
    <dbReference type="NCBI Taxonomy" id="51028"/>
    <lineage>
        <taxon>Eukaryota</taxon>
        <taxon>Metazoa</taxon>
        <taxon>Ecdysozoa</taxon>
        <taxon>Nematoda</taxon>
        <taxon>Chromadorea</taxon>
        <taxon>Rhabditida</taxon>
        <taxon>Spirurina</taxon>
        <taxon>Oxyuridomorpha</taxon>
        <taxon>Oxyuroidea</taxon>
        <taxon>Oxyuridae</taxon>
        <taxon>Enterobius</taxon>
    </lineage>
</organism>